<reference evidence="1 2" key="1">
    <citation type="journal article" date="2015" name="Proc. Natl. Acad. Sci. U.S.A.">
        <title>The resurrection genome of Boea hygrometrica: A blueprint for survival of dehydration.</title>
        <authorList>
            <person name="Xiao L."/>
            <person name="Yang G."/>
            <person name="Zhang L."/>
            <person name="Yang X."/>
            <person name="Zhao S."/>
            <person name="Ji Z."/>
            <person name="Zhou Q."/>
            <person name="Hu M."/>
            <person name="Wang Y."/>
            <person name="Chen M."/>
            <person name="Xu Y."/>
            <person name="Jin H."/>
            <person name="Xiao X."/>
            <person name="Hu G."/>
            <person name="Bao F."/>
            <person name="Hu Y."/>
            <person name="Wan P."/>
            <person name="Li L."/>
            <person name="Deng X."/>
            <person name="Kuang T."/>
            <person name="Xiang C."/>
            <person name="Zhu J.K."/>
            <person name="Oliver M.J."/>
            <person name="He Y."/>
        </authorList>
    </citation>
    <scope>NUCLEOTIDE SEQUENCE [LARGE SCALE GENOMIC DNA]</scope>
    <source>
        <strain evidence="2">cv. XS01</strain>
    </source>
</reference>
<sequence length="73" mass="7963">MSGNTPDGGRRQHVAQQPRVAINHRSSICAAAVIIARHERRTAERCCSDIAQPVRMNSEQRPAIIGATNCAQQ</sequence>
<evidence type="ECO:0000313" key="1">
    <source>
        <dbReference type="EMBL" id="KZV43718.1"/>
    </source>
</evidence>
<evidence type="ECO:0000313" key="2">
    <source>
        <dbReference type="Proteomes" id="UP000250235"/>
    </source>
</evidence>
<gene>
    <name evidence="1" type="ORF">F511_44556</name>
</gene>
<dbReference type="EMBL" id="KQ997898">
    <property type="protein sequence ID" value="KZV43718.1"/>
    <property type="molecule type" value="Genomic_DNA"/>
</dbReference>
<organism evidence="1 2">
    <name type="scientific">Dorcoceras hygrometricum</name>
    <dbReference type="NCBI Taxonomy" id="472368"/>
    <lineage>
        <taxon>Eukaryota</taxon>
        <taxon>Viridiplantae</taxon>
        <taxon>Streptophyta</taxon>
        <taxon>Embryophyta</taxon>
        <taxon>Tracheophyta</taxon>
        <taxon>Spermatophyta</taxon>
        <taxon>Magnoliopsida</taxon>
        <taxon>eudicotyledons</taxon>
        <taxon>Gunneridae</taxon>
        <taxon>Pentapetalae</taxon>
        <taxon>asterids</taxon>
        <taxon>lamiids</taxon>
        <taxon>Lamiales</taxon>
        <taxon>Gesneriaceae</taxon>
        <taxon>Didymocarpoideae</taxon>
        <taxon>Trichosporeae</taxon>
        <taxon>Loxocarpinae</taxon>
        <taxon>Dorcoceras</taxon>
    </lineage>
</organism>
<proteinExistence type="predicted"/>
<accession>A0A2Z7CA25</accession>
<dbReference type="AlphaFoldDB" id="A0A2Z7CA25"/>
<keyword evidence="2" id="KW-1185">Reference proteome</keyword>
<name>A0A2Z7CA25_9LAMI</name>
<protein>
    <submittedName>
        <fullName evidence="1">Uncharacterized protein</fullName>
    </submittedName>
</protein>
<dbReference type="Proteomes" id="UP000250235">
    <property type="component" value="Unassembled WGS sequence"/>
</dbReference>